<dbReference type="AlphaFoldDB" id="A0A1M6Y7Q0"/>
<reference evidence="4" key="1">
    <citation type="submission" date="2016-11" db="EMBL/GenBank/DDBJ databases">
        <authorList>
            <person name="Varghese N."/>
            <person name="Submissions S."/>
        </authorList>
    </citation>
    <scope>NUCLEOTIDE SEQUENCE [LARGE SCALE GENOMIC DNA]</scope>
    <source>
        <strain evidence="4">CECT 8089</strain>
    </source>
</reference>
<keyword evidence="1" id="KW-0732">Signal</keyword>
<feature type="signal peptide" evidence="1">
    <location>
        <begin position="1"/>
        <end position="38"/>
    </location>
</feature>
<name>A0A1M6Y7Q0_9GAMM</name>
<evidence type="ECO:0000259" key="2">
    <source>
        <dbReference type="Pfam" id="PF09906"/>
    </source>
</evidence>
<dbReference type="EMBL" id="FRBQ01000001">
    <property type="protein sequence ID" value="SHL14304.1"/>
    <property type="molecule type" value="Genomic_DNA"/>
</dbReference>
<sequence>MVRFLSQRRAIRFALAGASRVHCVLLLCAALATPMSWAEVGRAEPSASLQSPTGGWRYHGLNEGDGEARVAYPTPPIDRGALRGRSMIEGTLQNIGGVRPPHRLVVNGNPLPLYTDEQGSFARPYAFGAGSNSVELVAGEGQSLKRIQFYEANSLRTPARIRMVLGWDDPKAELDLHVVTPDGQHAFWSHPVLTNGGGLDVDSVDGPGPEMFTMTAPLQGTYLIYVNYWGNLGSEGYNFEAGSNQNEIITAQINLIFNENTVNEKRETFVVPLRAIGELLFVKSFNYAGR</sequence>
<accession>A0A1M6Y7Q0</accession>
<dbReference type="InterPro" id="IPR012039">
    <property type="entry name" value="UCP012281"/>
</dbReference>
<organism evidence="3 4">
    <name type="scientific">Phytopseudomonas punonensis</name>
    <dbReference type="NCBI Taxonomy" id="1220495"/>
    <lineage>
        <taxon>Bacteria</taxon>
        <taxon>Pseudomonadati</taxon>
        <taxon>Pseudomonadota</taxon>
        <taxon>Gammaproteobacteria</taxon>
        <taxon>Pseudomonadales</taxon>
        <taxon>Pseudomonadaceae</taxon>
        <taxon>Phytopseudomonas</taxon>
    </lineage>
</organism>
<dbReference type="Pfam" id="PF09906">
    <property type="entry name" value="DUF2135"/>
    <property type="match status" value="1"/>
</dbReference>
<keyword evidence="4" id="KW-1185">Reference proteome</keyword>
<gene>
    <name evidence="3" type="ORF">SAMN05216288_1165</name>
</gene>
<evidence type="ECO:0000313" key="4">
    <source>
        <dbReference type="Proteomes" id="UP000184305"/>
    </source>
</evidence>
<proteinExistence type="predicted"/>
<evidence type="ECO:0000256" key="1">
    <source>
        <dbReference type="SAM" id="SignalP"/>
    </source>
</evidence>
<dbReference type="InterPro" id="IPR019220">
    <property type="entry name" value="DUF2135"/>
</dbReference>
<feature type="domain" description="DUF2135" evidence="2">
    <location>
        <begin position="217"/>
        <end position="273"/>
    </location>
</feature>
<dbReference type="Gene3D" id="2.60.120.380">
    <property type="match status" value="1"/>
</dbReference>
<feature type="chain" id="PRO_5013087838" evidence="1">
    <location>
        <begin position="39"/>
        <end position="290"/>
    </location>
</feature>
<evidence type="ECO:0000313" key="3">
    <source>
        <dbReference type="EMBL" id="SHL14304.1"/>
    </source>
</evidence>
<dbReference type="PIRSF" id="PIRSF012281">
    <property type="entry name" value="UCP012281"/>
    <property type="match status" value="1"/>
</dbReference>
<dbReference type="Proteomes" id="UP000184305">
    <property type="component" value="Unassembled WGS sequence"/>
</dbReference>
<protein>
    <submittedName>
        <fullName evidence="3">Uncharacterized conserved protein YfaP, DUF2135 family</fullName>
    </submittedName>
</protein>
<dbReference type="STRING" id="1220495.SAMN05216288_1165"/>